<accession>A0ABD1VFB9</accession>
<comment type="caution">
    <text evidence="1">The sequence shown here is derived from an EMBL/GenBank/DDBJ whole genome shotgun (WGS) entry which is preliminary data.</text>
</comment>
<reference evidence="2" key="1">
    <citation type="submission" date="2024-07" db="EMBL/GenBank/DDBJ databases">
        <title>Two chromosome-level genome assemblies of Korean endemic species Abeliophyllum distichum and Forsythia ovata (Oleaceae).</title>
        <authorList>
            <person name="Jang H."/>
        </authorList>
    </citation>
    <scope>NUCLEOTIDE SEQUENCE [LARGE SCALE GENOMIC DNA]</scope>
</reference>
<keyword evidence="2" id="KW-1185">Reference proteome</keyword>
<name>A0ABD1VFB9_9LAMI</name>
<dbReference type="EMBL" id="JBFOLJ010000005">
    <property type="protein sequence ID" value="KAL2535293.1"/>
    <property type="molecule type" value="Genomic_DNA"/>
</dbReference>
<proteinExistence type="predicted"/>
<dbReference type="Proteomes" id="UP001604277">
    <property type="component" value="Unassembled WGS sequence"/>
</dbReference>
<organism evidence="1 2">
    <name type="scientific">Forsythia ovata</name>
    <dbReference type="NCBI Taxonomy" id="205694"/>
    <lineage>
        <taxon>Eukaryota</taxon>
        <taxon>Viridiplantae</taxon>
        <taxon>Streptophyta</taxon>
        <taxon>Embryophyta</taxon>
        <taxon>Tracheophyta</taxon>
        <taxon>Spermatophyta</taxon>
        <taxon>Magnoliopsida</taxon>
        <taxon>eudicotyledons</taxon>
        <taxon>Gunneridae</taxon>
        <taxon>Pentapetalae</taxon>
        <taxon>asterids</taxon>
        <taxon>lamiids</taxon>
        <taxon>Lamiales</taxon>
        <taxon>Oleaceae</taxon>
        <taxon>Forsythieae</taxon>
        <taxon>Forsythia</taxon>
    </lineage>
</organism>
<protein>
    <recommendedName>
        <fullName evidence="3">Ribosomal protein S7</fullName>
    </recommendedName>
</protein>
<evidence type="ECO:0000313" key="1">
    <source>
        <dbReference type="EMBL" id="KAL2535293.1"/>
    </source>
</evidence>
<sequence length="111" mass="12765">MKSDGTALHKTGIGLKILCGFQLGIKRFKTERKIYSEERVLRPDLLSQKGGKRMHVFISIVSSAKEQGTENKHIVSRIASRIRTSVEREEKKQVKKSVIARKRFREKLNKS</sequence>
<dbReference type="AlphaFoldDB" id="A0ABD1VFB9"/>
<evidence type="ECO:0008006" key="3">
    <source>
        <dbReference type="Google" id="ProtNLM"/>
    </source>
</evidence>
<evidence type="ECO:0000313" key="2">
    <source>
        <dbReference type="Proteomes" id="UP001604277"/>
    </source>
</evidence>
<gene>
    <name evidence="1" type="ORF">Fot_16684</name>
</gene>